<reference evidence="4" key="2">
    <citation type="submission" date="2015-01" db="EMBL/GenBank/DDBJ databases">
        <title>Evolutionary Origins and Diversification of the Mycorrhizal Mutualists.</title>
        <authorList>
            <consortium name="DOE Joint Genome Institute"/>
            <consortium name="Mycorrhizal Genomics Consortium"/>
            <person name="Kohler A."/>
            <person name="Kuo A."/>
            <person name="Nagy L.G."/>
            <person name="Floudas D."/>
            <person name="Copeland A."/>
            <person name="Barry K.W."/>
            <person name="Cichocki N."/>
            <person name="Veneault-Fourrey C."/>
            <person name="LaButti K."/>
            <person name="Lindquist E.A."/>
            <person name="Lipzen A."/>
            <person name="Lundell T."/>
            <person name="Morin E."/>
            <person name="Murat C."/>
            <person name="Riley R."/>
            <person name="Ohm R."/>
            <person name="Sun H."/>
            <person name="Tunlid A."/>
            <person name="Henrissat B."/>
            <person name="Grigoriev I.V."/>
            <person name="Hibbett D.S."/>
            <person name="Martin F."/>
        </authorList>
    </citation>
    <scope>NUCLEOTIDE SEQUENCE [LARGE SCALE GENOMIC DNA]</scope>
    <source>
        <strain evidence="4">LaAM-08-1</strain>
    </source>
</reference>
<dbReference type="OrthoDB" id="2564234at2759"/>
<keyword evidence="4" id="KW-1185">Reference proteome</keyword>
<dbReference type="AlphaFoldDB" id="A0A0C9YNX1"/>
<dbReference type="STRING" id="1095629.A0A0C9YNX1"/>
<organism evidence="3 4">
    <name type="scientific">Laccaria amethystina LaAM-08-1</name>
    <dbReference type="NCBI Taxonomy" id="1095629"/>
    <lineage>
        <taxon>Eukaryota</taxon>
        <taxon>Fungi</taxon>
        <taxon>Dikarya</taxon>
        <taxon>Basidiomycota</taxon>
        <taxon>Agaricomycotina</taxon>
        <taxon>Agaricomycetes</taxon>
        <taxon>Agaricomycetidae</taxon>
        <taxon>Agaricales</taxon>
        <taxon>Agaricineae</taxon>
        <taxon>Hydnangiaceae</taxon>
        <taxon>Laccaria</taxon>
    </lineage>
</organism>
<dbReference type="Gene3D" id="2.60.120.260">
    <property type="entry name" value="Galactose-binding domain-like"/>
    <property type="match status" value="2"/>
</dbReference>
<dbReference type="HOGENOM" id="CLU_028897_0_0_1"/>
<gene>
    <name evidence="3" type="ORF">K443DRAFT_671053</name>
</gene>
<evidence type="ECO:0000256" key="2">
    <source>
        <dbReference type="SAM" id="Phobius"/>
    </source>
</evidence>
<keyword evidence="2" id="KW-0472">Membrane</keyword>
<keyword evidence="2" id="KW-0812">Transmembrane</keyword>
<evidence type="ECO:0000256" key="1">
    <source>
        <dbReference type="SAM" id="MobiDB-lite"/>
    </source>
</evidence>
<feature type="region of interest" description="Disordered" evidence="1">
    <location>
        <begin position="321"/>
        <end position="373"/>
    </location>
</feature>
<keyword evidence="2" id="KW-1133">Transmembrane helix</keyword>
<sequence>MPSFQAIVEDTAPFLIYSTNWTAGTSADSSADKYSQSSFTLSQSANATMSFTFFGTSVGIYGAKRGNHGPYQVQVDNQQFPAGNGVSSPDAFNQTLFSTSLQKGVHTVTLTNGANTYLDVDYISWQTSVGSDDEALIVNTYQDSHPSFSYSPASSWGTPDLVSSFSGSTGHATTSPGSFAEFTFAGDAVGLYGPVGPNGASAFSVQVDGGTPTNSTTNKQFYWPQQLLYYAGNLGSGVHTLKIQFGSSSGSAQALAIDYAEVYTTPSLGGSFGTTQAISASSTFPTSAIAGLSIASTFAFLALAGLVFLFIRKRRNHLFGPVSTNLEKPNPSHPRVEPFTFPPTSQDAPIASQNHLQPNYNPSSPSFSSPSSTATATGYQSTFSASGMHDDYVSANADNYGSVSKDRLRMGLPSASLGRIRASGAGNIIPQPSGSIVTSTATSVLSAGDTVAPPEYHT</sequence>
<dbReference type="EMBL" id="KN838537">
    <property type="protein sequence ID" value="KIK09728.1"/>
    <property type="molecule type" value="Genomic_DNA"/>
</dbReference>
<evidence type="ECO:0000313" key="4">
    <source>
        <dbReference type="Proteomes" id="UP000054477"/>
    </source>
</evidence>
<reference evidence="3 4" key="1">
    <citation type="submission" date="2014-04" db="EMBL/GenBank/DDBJ databases">
        <authorList>
            <consortium name="DOE Joint Genome Institute"/>
            <person name="Kuo A."/>
            <person name="Kohler A."/>
            <person name="Nagy L.G."/>
            <person name="Floudas D."/>
            <person name="Copeland A."/>
            <person name="Barry K.W."/>
            <person name="Cichocki N."/>
            <person name="Veneault-Fourrey C."/>
            <person name="LaButti K."/>
            <person name="Lindquist E.A."/>
            <person name="Lipzen A."/>
            <person name="Lundell T."/>
            <person name="Morin E."/>
            <person name="Murat C."/>
            <person name="Sun H."/>
            <person name="Tunlid A."/>
            <person name="Henrissat B."/>
            <person name="Grigoriev I.V."/>
            <person name="Hibbett D.S."/>
            <person name="Martin F."/>
            <person name="Nordberg H.P."/>
            <person name="Cantor M.N."/>
            <person name="Hua S.X."/>
        </authorList>
    </citation>
    <scope>NUCLEOTIDE SEQUENCE [LARGE SCALE GENOMIC DNA]</scope>
    <source>
        <strain evidence="3 4">LaAM-08-1</strain>
    </source>
</reference>
<feature type="compositionally biased region" description="Polar residues" evidence="1">
    <location>
        <begin position="342"/>
        <end position="361"/>
    </location>
</feature>
<name>A0A0C9YNX1_9AGAR</name>
<feature type="transmembrane region" description="Helical" evidence="2">
    <location>
        <begin position="288"/>
        <end position="311"/>
    </location>
</feature>
<evidence type="ECO:0008006" key="5">
    <source>
        <dbReference type="Google" id="ProtNLM"/>
    </source>
</evidence>
<feature type="compositionally biased region" description="Low complexity" evidence="1">
    <location>
        <begin position="362"/>
        <end position="372"/>
    </location>
</feature>
<proteinExistence type="predicted"/>
<evidence type="ECO:0000313" key="3">
    <source>
        <dbReference type="EMBL" id="KIK09728.1"/>
    </source>
</evidence>
<protein>
    <recommendedName>
        <fullName evidence="5">Transmembrane protein</fullName>
    </recommendedName>
</protein>
<dbReference type="Proteomes" id="UP000054477">
    <property type="component" value="Unassembled WGS sequence"/>
</dbReference>
<accession>A0A0C9YNX1</accession>